<keyword evidence="5" id="KW-1185">Reference proteome</keyword>
<dbReference type="RefSeq" id="WP_106583057.1">
    <property type="nucleotide sequence ID" value="NZ_PYGA01000007.1"/>
</dbReference>
<dbReference type="InterPro" id="IPR023186">
    <property type="entry name" value="IUNH"/>
</dbReference>
<dbReference type="Gene3D" id="3.90.245.10">
    <property type="entry name" value="Ribonucleoside hydrolase-like"/>
    <property type="match status" value="1"/>
</dbReference>
<dbReference type="AlphaFoldDB" id="A0A2P8DKH4"/>
<dbReference type="GO" id="GO:0005829">
    <property type="term" value="C:cytosol"/>
    <property type="evidence" value="ECO:0007669"/>
    <property type="project" value="TreeGrafter"/>
</dbReference>
<dbReference type="Proteomes" id="UP000240542">
    <property type="component" value="Unassembled WGS sequence"/>
</dbReference>
<organism evidence="4 5">
    <name type="scientific">Murinocardiopsis flavida</name>
    <dbReference type="NCBI Taxonomy" id="645275"/>
    <lineage>
        <taxon>Bacteria</taxon>
        <taxon>Bacillati</taxon>
        <taxon>Actinomycetota</taxon>
        <taxon>Actinomycetes</taxon>
        <taxon>Streptosporangiales</taxon>
        <taxon>Nocardiopsidaceae</taxon>
        <taxon>Murinocardiopsis</taxon>
    </lineage>
</organism>
<evidence type="ECO:0000313" key="5">
    <source>
        <dbReference type="Proteomes" id="UP000240542"/>
    </source>
</evidence>
<evidence type="ECO:0000313" key="4">
    <source>
        <dbReference type="EMBL" id="PSK97716.1"/>
    </source>
</evidence>
<dbReference type="OrthoDB" id="9797882at2"/>
<dbReference type="PROSITE" id="PS01247">
    <property type="entry name" value="IUNH"/>
    <property type="match status" value="1"/>
</dbReference>
<dbReference type="SUPFAM" id="SSF53590">
    <property type="entry name" value="Nucleoside hydrolase"/>
    <property type="match status" value="1"/>
</dbReference>
<protein>
    <submittedName>
        <fullName evidence="4">Purine nucleosidase/pyrimidine-specific ribonucleoside hydrolase</fullName>
    </submittedName>
</protein>
<dbReference type="InterPro" id="IPR001910">
    <property type="entry name" value="Inosine/uridine_hydrolase_dom"/>
</dbReference>
<keyword evidence="1 4" id="KW-0378">Hydrolase</keyword>
<evidence type="ECO:0000256" key="2">
    <source>
        <dbReference type="ARBA" id="ARBA00023295"/>
    </source>
</evidence>
<dbReference type="GO" id="GO:0006152">
    <property type="term" value="P:purine nucleoside catabolic process"/>
    <property type="evidence" value="ECO:0007669"/>
    <property type="project" value="TreeGrafter"/>
</dbReference>
<dbReference type="InterPro" id="IPR036452">
    <property type="entry name" value="Ribo_hydro-like"/>
</dbReference>
<comment type="caution">
    <text evidence="4">The sequence shown here is derived from an EMBL/GenBank/DDBJ whole genome shotgun (WGS) entry which is preliminary data.</text>
</comment>
<dbReference type="PANTHER" id="PTHR12304:SF4">
    <property type="entry name" value="URIDINE NUCLEOSIDASE"/>
    <property type="match status" value="1"/>
</dbReference>
<gene>
    <name evidence="4" type="ORF">CLV63_107109</name>
</gene>
<feature type="domain" description="Inosine/uridine-preferring nucleoside hydrolase" evidence="3">
    <location>
        <begin position="5"/>
        <end position="300"/>
    </location>
</feature>
<reference evidence="4 5" key="1">
    <citation type="submission" date="2018-03" db="EMBL/GenBank/DDBJ databases">
        <title>Genomic Encyclopedia of Archaeal and Bacterial Type Strains, Phase II (KMG-II): from individual species to whole genera.</title>
        <authorList>
            <person name="Goeker M."/>
        </authorList>
    </citation>
    <scope>NUCLEOTIDE SEQUENCE [LARGE SCALE GENOMIC DNA]</scope>
    <source>
        <strain evidence="4 5">DSM 45312</strain>
    </source>
</reference>
<name>A0A2P8DKH4_9ACTN</name>
<dbReference type="GO" id="GO:0045437">
    <property type="term" value="F:uridine nucleosidase activity"/>
    <property type="evidence" value="ECO:0007669"/>
    <property type="project" value="UniProtKB-ARBA"/>
</dbReference>
<dbReference type="Pfam" id="PF01156">
    <property type="entry name" value="IU_nuc_hydro"/>
    <property type="match status" value="1"/>
</dbReference>
<dbReference type="EMBL" id="PYGA01000007">
    <property type="protein sequence ID" value="PSK97716.1"/>
    <property type="molecule type" value="Genomic_DNA"/>
</dbReference>
<accession>A0A2P8DKH4</accession>
<dbReference type="GO" id="GO:0008477">
    <property type="term" value="F:purine nucleosidase activity"/>
    <property type="evidence" value="ECO:0007669"/>
    <property type="project" value="TreeGrafter"/>
</dbReference>
<dbReference type="PANTHER" id="PTHR12304">
    <property type="entry name" value="INOSINE-URIDINE PREFERRING NUCLEOSIDE HYDROLASE"/>
    <property type="match status" value="1"/>
</dbReference>
<sequence length="320" mass="32273">MSTPVLIDCDPGVDDAIALLYALASPELDVRGVTTVAGNTSLTHATRNAARVLDLAAARADLPFVAGLAGPVARPERIPDEPIHGAGGLGGLDLPDSGRAAAEGAPEWLAAQALAAPGALTLVALGPLSNVAAMLAHRPEAGAALREIVVMGGAAHCQGNITPAAEFNFFADPEAARTVLESGLPVRIVGLDVTRAALVPLEEADRLAALPGAAAAAAGTLLRGFALRYGERFGVAAAPVHDALAVTAVADPGLLDYESGSATVECDGAVTRGALVADLRRPERTRAVRVALGVDAARFTRLLADRLAGYGAAPRPPAGT</sequence>
<evidence type="ECO:0000259" key="3">
    <source>
        <dbReference type="Pfam" id="PF01156"/>
    </source>
</evidence>
<keyword evidence="2" id="KW-0326">Glycosidase</keyword>
<proteinExistence type="predicted"/>
<evidence type="ECO:0000256" key="1">
    <source>
        <dbReference type="ARBA" id="ARBA00022801"/>
    </source>
</evidence>
<dbReference type="InterPro" id="IPR015910">
    <property type="entry name" value="I/U_nuclsd_hydro_CS"/>
</dbReference>